<keyword evidence="3" id="KW-0508">mRNA splicing</keyword>
<reference evidence="7" key="1">
    <citation type="submission" date="2015-11" db="EMBL/GenBank/DDBJ databases">
        <title>De novo transcriptome assembly of four potential Pierce s Disease insect vectors from Arizona vineyards.</title>
        <authorList>
            <person name="Tassone E.E."/>
        </authorList>
    </citation>
    <scope>NUCLEOTIDE SEQUENCE</scope>
</reference>
<dbReference type="PROSITE" id="PS50174">
    <property type="entry name" value="G_PATCH"/>
    <property type="match status" value="1"/>
</dbReference>
<dbReference type="GO" id="GO:0005654">
    <property type="term" value="C:nucleoplasm"/>
    <property type="evidence" value="ECO:0007669"/>
    <property type="project" value="TreeGrafter"/>
</dbReference>
<feature type="region of interest" description="Disordered" evidence="5">
    <location>
        <begin position="271"/>
        <end position="554"/>
    </location>
</feature>
<evidence type="ECO:0000256" key="1">
    <source>
        <dbReference type="ARBA" id="ARBA00004123"/>
    </source>
</evidence>
<gene>
    <name evidence="7" type="ORF">g.16569</name>
</gene>
<dbReference type="GO" id="GO:0006397">
    <property type="term" value="P:mRNA processing"/>
    <property type="evidence" value="ECO:0007669"/>
    <property type="project" value="UniProtKB-KW"/>
</dbReference>
<feature type="domain" description="G-patch" evidence="6">
    <location>
        <begin position="848"/>
        <end position="895"/>
    </location>
</feature>
<feature type="region of interest" description="Disordered" evidence="5">
    <location>
        <begin position="616"/>
        <end position="651"/>
    </location>
</feature>
<dbReference type="GO" id="GO:0003723">
    <property type="term" value="F:RNA binding"/>
    <property type="evidence" value="ECO:0007669"/>
    <property type="project" value="TreeGrafter"/>
</dbReference>
<keyword evidence="2" id="KW-0507">mRNA processing</keyword>
<dbReference type="AlphaFoldDB" id="A0A1B6GDR8"/>
<evidence type="ECO:0000256" key="2">
    <source>
        <dbReference type="ARBA" id="ARBA00022664"/>
    </source>
</evidence>
<feature type="compositionally biased region" description="Basic and acidic residues" evidence="5">
    <location>
        <begin position="393"/>
        <end position="413"/>
    </location>
</feature>
<accession>A0A1B6GDR8</accession>
<dbReference type="InterPro" id="IPR000467">
    <property type="entry name" value="G_patch_dom"/>
</dbReference>
<evidence type="ECO:0000256" key="5">
    <source>
        <dbReference type="SAM" id="MobiDB-lite"/>
    </source>
</evidence>
<name>A0A1B6GDR8_9HEMI</name>
<dbReference type="PANTHER" id="PTHR23340">
    <property type="entry name" value="ARGININE/SERINE RICH SPLICING FACTOR SF4/14"/>
    <property type="match status" value="1"/>
</dbReference>
<feature type="compositionally biased region" description="Pro residues" evidence="5">
    <location>
        <begin position="299"/>
        <end position="358"/>
    </location>
</feature>
<comment type="subcellular location">
    <subcellularLocation>
        <location evidence="1">Nucleus</location>
    </subcellularLocation>
</comment>
<feature type="compositionally biased region" description="Low complexity" evidence="5">
    <location>
        <begin position="79"/>
        <end position="88"/>
    </location>
</feature>
<feature type="compositionally biased region" description="Polar residues" evidence="5">
    <location>
        <begin position="479"/>
        <end position="520"/>
    </location>
</feature>
<feature type="compositionally biased region" description="Polar residues" evidence="5">
    <location>
        <begin position="99"/>
        <end position="113"/>
    </location>
</feature>
<evidence type="ECO:0000256" key="3">
    <source>
        <dbReference type="ARBA" id="ARBA00023187"/>
    </source>
</evidence>
<feature type="region of interest" description="Disordered" evidence="5">
    <location>
        <begin position="64"/>
        <end position="113"/>
    </location>
</feature>
<evidence type="ECO:0000313" key="7">
    <source>
        <dbReference type="EMBL" id="JAS60592.1"/>
    </source>
</evidence>
<dbReference type="PANTHER" id="PTHR23340:SF0">
    <property type="entry name" value="SURP AND G-PATCH DOMAIN-CONTAINING PROTEIN 1 ISOFORM X1"/>
    <property type="match status" value="1"/>
</dbReference>
<feature type="compositionally biased region" description="Basic and acidic residues" evidence="5">
    <location>
        <begin position="147"/>
        <end position="175"/>
    </location>
</feature>
<proteinExistence type="predicted"/>
<feature type="compositionally biased region" description="Basic and acidic residues" evidence="5">
    <location>
        <begin position="435"/>
        <end position="466"/>
    </location>
</feature>
<evidence type="ECO:0000256" key="4">
    <source>
        <dbReference type="ARBA" id="ARBA00023242"/>
    </source>
</evidence>
<dbReference type="EMBL" id="GECZ01009177">
    <property type="protein sequence ID" value="JAS60592.1"/>
    <property type="molecule type" value="Transcribed_RNA"/>
</dbReference>
<protein>
    <recommendedName>
        <fullName evidence="6">G-patch domain-containing protein</fullName>
    </recommendedName>
</protein>
<dbReference type="InterPro" id="IPR040169">
    <property type="entry name" value="SUGP1/2"/>
</dbReference>
<feature type="compositionally biased region" description="Pro residues" evidence="5">
    <location>
        <begin position="271"/>
        <end position="290"/>
    </location>
</feature>
<feature type="region of interest" description="Disordered" evidence="5">
    <location>
        <begin position="138"/>
        <end position="193"/>
    </location>
</feature>
<keyword evidence="4" id="KW-0539">Nucleus</keyword>
<dbReference type="GO" id="GO:0008380">
    <property type="term" value="P:RNA splicing"/>
    <property type="evidence" value="ECO:0007669"/>
    <property type="project" value="UniProtKB-KW"/>
</dbReference>
<dbReference type="SMART" id="SM00443">
    <property type="entry name" value="G_patch"/>
    <property type="match status" value="1"/>
</dbReference>
<organism evidence="7">
    <name type="scientific">Cuerna arida</name>
    <dbReference type="NCBI Taxonomy" id="1464854"/>
    <lineage>
        <taxon>Eukaryota</taxon>
        <taxon>Metazoa</taxon>
        <taxon>Ecdysozoa</taxon>
        <taxon>Arthropoda</taxon>
        <taxon>Hexapoda</taxon>
        <taxon>Insecta</taxon>
        <taxon>Pterygota</taxon>
        <taxon>Neoptera</taxon>
        <taxon>Paraneoptera</taxon>
        <taxon>Hemiptera</taxon>
        <taxon>Auchenorrhyncha</taxon>
        <taxon>Membracoidea</taxon>
        <taxon>Cicadellidae</taxon>
        <taxon>Cicadellinae</taxon>
        <taxon>Proconiini</taxon>
        <taxon>Cuerna</taxon>
    </lineage>
</organism>
<feature type="compositionally biased region" description="Basic and acidic residues" evidence="5">
    <location>
        <begin position="64"/>
        <end position="75"/>
    </location>
</feature>
<sequence length="931" mass="105351">MSHRQWQDGNSLINKRNEAYLNYQKKAEQMTKQQQLIEQKKLEIQKRMEEKKKKDTEEALKKLNDDKLKSEEASKSKRSSYYSYSKNKQWPTRERPEENVTSATGPTNIFNNDGSFLEQFQKISGIKVEARKRSKEIPKGLGDIENGDVKNVEEKQNNEIPKPEKSEETREDKQSEQQIFSSPDKVVAPVKKDQPSQVMQQHQNIQHHVIQHQHMVQHHPMQQHQHQNMHQQPPLRHPMFPPQPMPPPMSMPFPPQFNPMHCGMMLPPPMAPSSIPPPAPLNPGSIPSPSPLQTCSIPSPSPLQPYAIPPPSPLIPHSIPPPSPMVPHSIPPPSPLTPHSIPPPLPLRPQSIPPPMQRPPMFLSMVPPPPPPPPEEEKTKVVSSEKNCVTPKADIKPKMNIKDNVKDLFKNDDYSSSEDEEDRRENIYGPNLKRSHSDSDSDREHKSPYSYSDKDSDVESDPKMDSVSELESDLGQESEPVSSTAETEPNSRFQPYTSVVIEDTQTQFPSDTKDSSNTGETAPPDLSSESDSIPGLQKGTGPTPAIGDLDHWQGEVKKEIEDSVYDRYEMKNGSHIKEEETDDKNADIDLKEEEKPLIEKEIKQEFIVKQDIFGETPETGFKTDEPAPKKKRRSRWAANDEKVDMPSTMPLVPPPPPPGLPPGIRPPGIGPVGMVVPSALGVVNTIVPPMNPTVPSVNVPGMSGSMISKVTRTDPAFAAYAMKSFGRANLTEAEWKKAEDHYKINLLYQDMMRKKEELQRLQAAGRNKYEYDSDEETEGGTWEHKLRSAEMEATQLWADELTEQAKGKHHIGDFLPPDELARFMEKYEALKDGREPDLSDYKEFKLKEDNIGFQMLQKLGWTEGQGLGPDGSGIMDPVNKATMRPENQGLGIERPEDVEADDDEYDAYRKRMMLAYRFRPNPMNNPRRPYY</sequence>
<dbReference type="Pfam" id="PF01585">
    <property type="entry name" value="G-patch"/>
    <property type="match status" value="1"/>
</dbReference>
<evidence type="ECO:0000259" key="6">
    <source>
        <dbReference type="PROSITE" id="PS50174"/>
    </source>
</evidence>